<feature type="non-terminal residue" evidence="1">
    <location>
        <position position="1"/>
    </location>
</feature>
<reference evidence="1 2" key="1">
    <citation type="submission" date="2021-06" db="EMBL/GenBank/DDBJ databases">
        <authorList>
            <person name="Palmer J.M."/>
        </authorList>
    </citation>
    <scope>NUCLEOTIDE SEQUENCE [LARGE SCALE GENOMIC DNA]</scope>
    <source>
        <strain evidence="2">if_2019</strain>
        <tissue evidence="1">Muscle</tissue>
    </source>
</reference>
<protein>
    <submittedName>
        <fullName evidence="1">Uncharacterized protein</fullName>
    </submittedName>
</protein>
<name>A0ABV0UVK4_9TELE</name>
<gene>
    <name evidence="1" type="ORF">ILYODFUR_023303</name>
</gene>
<accession>A0ABV0UVK4</accession>
<keyword evidence="2" id="KW-1185">Reference proteome</keyword>
<organism evidence="1 2">
    <name type="scientific">Ilyodon furcidens</name>
    <name type="common">goldbreast splitfin</name>
    <dbReference type="NCBI Taxonomy" id="33524"/>
    <lineage>
        <taxon>Eukaryota</taxon>
        <taxon>Metazoa</taxon>
        <taxon>Chordata</taxon>
        <taxon>Craniata</taxon>
        <taxon>Vertebrata</taxon>
        <taxon>Euteleostomi</taxon>
        <taxon>Actinopterygii</taxon>
        <taxon>Neopterygii</taxon>
        <taxon>Teleostei</taxon>
        <taxon>Neoteleostei</taxon>
        <taxon>Acanthomorphata</taxon>
        <taxon>Ovalentaria</taxon>
        <taxon>Atherinomorphae</taxon>
        <taxon>Cyprinodontiformes</taxon>
        <taxon>Goodeidae</taxon>
        <taxon>Ilyodon</taxon>
    </lineage>
</organism>
<sequence>SDTERSFLPGCFVGLSWRSLGRSFLQVRSVDFIACETCWDKGTTENCSGLVSSDLISLVLCCE</sequence>
<evidence type="ECO:0000313" key="2">
    <source>
        <dbReference type="Proteomes" id="UP001482620"/>
    </source>
</evidence>
<proteinExistence type="predicted"/>
<dbReference type="Proteomes" id="UP001482620">
    <property type="component" value="Unassembled WGS sequence"/>
</dbReference>
<dbReference type="EMBL" id="JAHRIQ010083754">
    <property type="protein sequence ID" value="MEQ2248859.1"/>
    <property type="molecule type" value="Genomic_DNA"/>
</dbReference>
<comment type="caution">
    <text evidence="1">The sequence shown here is derived from an EMBL/GenBank/DDBJ whole genome shotgun (WGS) entry which is preliminary data.</text>
</comment>
<evidence type="ECO:0000313" key="1">
    <source>
        <dbReference type="EMBL" id="MEQ2248859.1"/>
    </source>
</evidence>